<dbReference type="InterPro" id="IPR023214">
    <property type="entry name" value="HAD_sf"/>
</dbReference>
<feature type="compositionally biased region" description="Basic and acidic residues" evidence="1">
    <location>
        <begin position="149"/>
        <end position="161"/>
    </location>
</feature>
<dbReference type="InterPro" id="IPR036412">
    <property type="entry name" value="HAD-like_sf"/>
</dbReference>
<evidence type="ECO:0000256" key="1">
    <source>
        <dbReference type="SAM" id="MobiDB-lite"/>
    </source>
</evidence>
<dbReference type="Gene3D" id="3.40.50.1000">
    <property type="entry name" value="HAD superfamily/HAD-like"/>
    <property type="match status" value="1"/>
</dbReference>
<evidence type="ECO:0008006" key="4">
    <source>
        <dbReference type="Google" id="ProtNLM"/>
    </source>
</evidence>
<dbReference type="Pfam" id="PF00702">
    <property type="entry name" value="Hydrolase"/>
    <property type="match status" value="1"/>
</dbReference>
<dbReference type="Proteomes" id="UP000657918">
    <property type="component" value="Chromosome 16"/>
</dbReference>
<dbReference type="InterPro" id="IPR040382">
    <property type="entry name" value="NOL10/Enp2"/>
</dbReference>
<dbReference type="InterPro" id="IPR006439">
    <property type="entry name" value="HAD-SF_hydro_IA"/>
</dbReference>
<organism evidence="2 3">
    <name type="scientific">Salix dunnii</name>
    <dbReference type="NCBI Taxonomy" id="1413687"/>
    <lineage>
        <taxon>Eukaryota</taxon>
        <taxon>Viridiplantae</taxon>
        <taxon>Streptophyta</taxon>
        <taxon>Embryophyta</taxon>
        <taxon>Tracheophyta</taxon>
        <taxon>Spermatophyta</taxon>
        <taxon>Magnoliopsida</taxon>
        <taxon>eudicotyledons</taxon>
        <taxon>Gunneridae</taxon>
        <taxon>Pentapetalae</taxon>
        <taxon>rosids</taxon>
        <taxon>fabids</taxon>
        <taxon>Malpighiales</taxon>
        <taxon>Salicaceae</taxon>
        <taxon>Saliceae</taxon>
        <taxon>Salix</taxon>
    </lineage>
</organism>
<dbReference type="PANTHER" id="PTHR14927:SF0">
    <property type="entry name" value="NUCLEOLAR PROTEIN 10"/>
    <property type="match status" value="1"/>
</dbReference>
<dbReference type="GO" id="GO:0032040">
    <property type="term" value="C:small-subunit processome"/>
    <property type="evidence" value="ECO:0007669"/>
    <property type="project" value="TreeGrafter"/>
</dbReference>
<dbReference type="GO" id="GO:0000462">
    <property type="term" value="P:maturation of SSU-rRNA from tricistronic rRNA transcript (SSU-rRNA, 5.8S rRNA, LSU-rRNA)"/>
    <property type="evidence" value="ECO:0007669"/>
    <property type="project" value="TreeGrafter"/>
</dbReference>
<protein>
    <recommendedName>
        <fullName evidence="4">Haloacid dehalogenase-like hydrolase superfamily protein</fullName>
    </recommendedName>
</protein>
<dbReference type="NCBIfam" id="TIGR01549">
    <property type="entry name" value="HAD-SF-IA-v1"/>
    <property type="match status" value="1"/>
</dbReference>
<reference evidence="2 3" key="1">
    <citation type="submission" date="2020-10" db="EMBL/GenBank/DDBJ databases">
        <title>Plant Genome Project.</title>
        <authorList>
            <person name="Zhang R.-G."/>
        </authorList>
    </citation>
    <scope>NUCLEOTIDE SEQUENCE [LARGE SCALE GENOMIC DNA]</scope>
    <source>
        <strain evidence="2">FAFU-HL-1</strain>
        <tissue evidence="2">Leaf</tissue>
    </source>
</reference>
<dbReference type="OrthoDB" id="1746620at2759"/>
<feature type="region of interest" description="Disordered" evidence="1">
    <location>
        <begin position="135"/>
        <end position="161"/>
    </location>
</feature>
<feature type="region of interest" description="Disordered" evidence="1">
    <location>
        <begin position="45"/>
        <end position="84"/>
    </location>
</feature>
<sequence>MRGKINELKKRTLKDFEIDENPAGYLALHPMASMKQPSLVAEHFELLTEDEDQGLSDSDNSAASQSSGDEHSNENRKFKKKPRLYEVKDEKHAEAFWNHESLADEDSLPLGERAEALGHHLQTSARNNIKFGPGGSREISFNTRSSANYKEDGDDKDMQPEKRRGIQLSYNSLSWWCLYNEIILGNVAVGILEGAYYLIGDLVAAEKPNPTIFLKACELLKVKPEAAVHVGDDRRNDIWLWGSDRRSRLLQGGGTEDRCARLREFFLHDNL</sequence>
<proteinExistence type="predicted"/>
<keyword evidence="3" id="KW-1185">Reference proteome</keyword>
<dbReference type="AlphaFoldDB" id="A0A835J8Z3"/>
<evidence type="ECO:0000313" key="3">
    <source>
        <dbReference type="Proteomes" id="UP000657918"/>
    </source>
</evidence>
<accession>A0A835J8Z3</accession>
<evidence type="ECO:0000313" key="2">
    <source>
        <dbReference type="EMBL" id="KAF9664593.1"/>
    </source>
</evidence>
<dbReference type="GO" id="GO:0030686">
    <property type="term" value="C:90S preribosome"/>
    <property type="evidence" value="ECO:0007669"/>
    <property type="project" value="TreeGrafter"/>
</dbReference>
<dbReference type="PANTHER" id="PTHR14927">
    <property type="entry name" value="NUCLEOLAR PROTEIN 10"/>
    <property type="match status" value="1"/>
</dbReference>
<comment type="caution">
    <text evidence="2">The sequence shown here is derived from an EMBL/GenBank/DDBJ whole genome shotgun (WGS) entry which is preliminary data.</text>
</comment>
<gene>
    <name evidence="2" type="ORF">SADUNF_Sadunf16G0034600</name>
</gene>
<dbReference type="SUPFAM" id="SSF56784">
    <property type="entry name" value="HAD-like"/>
    <property type="match status" value="1"/>
</dbReference>
<dbReference type="EMBL" id="JADGMS010000016">
    <property type="protein sequence ID" value="KAF9664593.1"/>
    <property type="molecule type" value="Genomic_DNA"/>
</dbReference>
<feature type="compositionally biased region" description="Polar residues" evidence="1">
    <location>
        <begin position="139"/>
        <end position="148"/>
    </location>
</feature>
<name>A0A835J8Z3_9ROSI</name>
<feature type="compositionally biased region" description="Low complexity" evidence="1">
    <location>
        <begin position="56"/>
        <end position="67"/>
    </location>
</feature>